<evidence type="ECO:0000256" key="4">
    <source>
        <dbReference type="ARBA" id="ARBA00022630"/>
    </source>
</evidence>
<evidence type="ECO:0000256" key="10">
    <source>
        <dbReference type="PIRSR" id="PIRSR601834-1"/>
    </source>
</evidence>
<reference evidence="13 14" key="1">
    <citation type="submission" date="2017-04" db="EMBL/GenBank/DDBJ databases">
        <title>Draft genome of the yeast Clavispora lusitaniae type strain CBS 6936.</title>
        <authorList>
            <person name="Durrens P."/>
            <person name="Klopp C."/>
            <person name="Biteau N."/>
            <person name="Fitton-Ouhabi V."/>
            <person name="Dementhon K."/>
            <person name="Accoceberry I."/>
            <person name="Sherman D.J."/>
            <person name="Noel T."/>
        </authorList>
    </citation>
    <scope>NUCLEOTIDE SEQUENCE [LARGE SCALE GENOMIC DNA]</scope>
    <source>
        <strain evidence="13 14">CBS 6936</strain>
    </source>
</reference>
<name>A0AA91PVS0_CLALS</name>
<keyword evidence="4 10" id="KW-0285">Flavoprotein</keyword>
<evidence type="ECO:0000256" key="6">
    <source>
        <dbReference type="ARBA" id="ARBA00022827"/>
    </source>
</evidence>
<dbReference type="GO" id="GO:0016491">
    <property type="term" value="F:oxidoreductase activity"/>
    <property type="evidence" value="ECO:0007669"/>
    <property type="project" value="UniProtKB-KW"/>
</dbReference>
<evidence type="ECO:0000256" key="8">
    <source>
        <dbReference type="ARBA" id="ARBA00023128"/>
    </source>
</evidence>
<dbReference type="Proteomes" id="UP000195602">
    <property type="component" value="Unassembled WGS sequence"/>
</dbReference>
<feature type="region of interest" description="Disordered" evidence="11">
    <location>
        <begin position="34"/>
        <end position="53"/>
    </location>
</feature>
<dbReference type="AlphaFoldDB" id="A0AA91PVS0"/>
<dbReference type="InterPro" id="IPR001834">
    <property type="entry name" value="CBR-like"/>
</dbReference>
<organism evidence="13 14">
    <name type="scientific">Clavispora lusitaniae</name>
    <name type="common">Candida lusitaniae</name>
    <dbReference type="NCBI Taxonomy" id="36911"/>
    <lineage>
        <taxon>Eukaryota</taxon>
        <taxon>Fungi</taxon>
        <taxon>Dikarya</taxon>
        <taxon>Ascomycota</taxon>
        <taxon>Saccharomycotina</taxon>
        <taxon>Pichiomycetes</taxon>
        <taxon>Metschnikowiaceae</taxon>
        <taxon>Clavispora</taxon>
    </lineage>
</organism>
<evidence type="ECO:0000256" key="11">
    <source>
        <dbReference type="SAM" id="MobiDB-lite"/>
    </source>
</evidence>
<accession>A0AA91PVS0</accession>
<comment type="subcellular location">
    <subcellularLocation>
        <location evidence="2">Mitochondrion outer membrane</location>
    </subcellularLocation>
</comment>
<dbReference type="Gene3D" id="3.40.50.80">
    <property type="entry name" value="Nucleotide-binding domain of ferredoxin-NADP reductase (FNR) module"/>
    <property type="match status" value="1"/>
</dbReference>
<feature type="binding site" evidence="10">
    <location>
        <position position="288"/>
    </location>
    <ligand>
        <name>FAD</name>
        <dbReference type="ChEBI" id="CHEBI:57692"/>
    </ligand>
</feature>
<keyword evidence="5" id="KW-1000">Mitochondrion outer membrane</keyword>
<evidence type="ECO:0000256" key="7">
    <source>
        <dbReference type="ARBA" id="ARBA00023002"/>
    </source>
</evidence>
<evidence type="ECO:0000256" key="9">
    <source>
        <dbReference type="ARBA" id="ARBA00023136"/>
    </source>
</evidence>
<keyword evidence="8" id="KW-0496">Mitochondrion</keyword>
<dbReference type="SUPFAM" id="SSF52343">
    <property type="entry name" value="Ferredoxin reductase-like, C-terminal NADP-linked domain"/>
    <property type="match status" value="1"/>
</dbReference>
<dbReference type="InterPro" id="IPR039261">
    <property type="entry name" value="FNR_nucleotide-bd"/>
</dbReference>
<comment type="similarity">
    <text evidence="3">Belongs to the flavoprotein pyridine nucleotide cytochrome reductase family.</text>
</comment>
<dbReference type="KEGG" id="clus:A9F13_20g00275"/>
<dbReference type="InterPro" id="IPR017927">
    <property type="entry name" value="FAD-bd_FR_type"/>
</dbReference>
<dbReference type="EMBL" id="LYUB02000020">
    <property type="protein sequence ID" value="OVF06534.1"/>
    <property type="molecule type" value="Genomic_DNA"/>
</dbReference>
<sequence>MYRFGVFRSHFLTPAQLTLRAKCLSVKPGHSFSGRFYSKENTKKNEDEKRQDEQIVEKQAEEVSFHIKPKTSPSAPAPMNPELGIEKLMSKNNKPYIPKLKHERLTYDYPGLPNEDAFSKHSNDAKKPKTVNRWSRHVPKILTVLVVLWGAYSVKVWYFAPEKGSDSKELLDPYEFHKFVITHKHQVDDDHFLIEIRPKFKNWQYSYYAHYENKSIWNGDRIWSVEIKQPQIMVSRSYTPLPLYFMKSERTRSGEKDPVLRVIDNDAEDYDKGGVMTFYIKRYEDGEVSRYIVNKEVGDEIDVRGPHVEYKFPHHPLKQLHERPGFRDLPSKVEAESLLETIKKENGVPDFDNLAFYAAGTGIAPILQVLFSKNPYRGFTTVHYSAKSSSELGPLERFLFFLEKLDRIKLVSHIDEKPKTKLKAGDVNKPVPRNYISPMRQEIEGLDEGEIKTQSPEEALKLRMAIMDEPKSSSERTTRANEEKRAPRYENALQQATVTSREKKADPALSIVCGPYGYVDFVSGGKIMATNEQGAVSGLLGAKGWDNSNVFKL</sequence>
<dbReference type="Pfam" id="PF00970">
    <property type="entry name" value="FAD_binding_6"/>
    <property type="match status" value="1"/>
</dbReference>
<gene>
    <name evidence="13" type="ORF">A9F13_20g00275</name>
</gene>
<evidence type="ECO:0000256" key="2">
    <source>
        <dbReference type="ARBA" id="ARBA00004294"/>
    </source>
</evidence>
<feature type="compositionally biased region" description="Basic and acidic residues" evidence="11">
    <location>
        <begin position="37"/>
        <end position="53"/>
    </location>
</feature>
<evidence type="ECO:0000313" key="14">
    <source>
        <dbReference type="Proteomes" id="UP000195602"/>
    </source>
</evidence>
<comment type="caution">
    <text evidence="13">The sequence shown here is derived from an EMBL/GenBank/DDBJ whole genome shotgun (WGS) entry which is preliminary data.</text>
</comment>
<keyword evidence="7" id="KW-0560">Oxidoreductase</keyword>
<dbReference type="PANTHER" id="PTHR19370">
    <property type="entry name" value="NADH-CYTOCHROME B5 REDUCTASE"/>
    <property type="match status" value="1"/>
</dbReference>
<dbReference type="Gene3D" id="2.40.30.10">
    <property type="entry name" value="Translation factors"/>
    <property type="match status" value="1"/>
</dbReference>
<protein>
    <submittedName>
        <fullName evidence="13">Oxidoreductase</fullName>
    </submittedName>
</protein>
<dbReference type="SUPFAM" id="SSF63380">
    <property type="entry name" value="Riboflavin synthase domain-like"/>
    <property type="match status" value="1"/>
</dbReference>
<dbReference type="InterPro" id="IPR008333">
    <property type="entry name" value="Cbr1-like_FAD-bd_dom"/>
</dbReference>
<evidence type="ECO:0000313" key="13">
    <source>
        <dbReference type="EMBL" id="OVF06534.1"/>
    </source>
</evidence>
<dbReference type="PANTHER" id="PTHR19370:SF189">
    <property type="entry name" value="CYTOCHROME C MITOCHONDRIAL IMPORT FACTOR CYC2"/>
    <property type="match status" value="1"/>
</dbReference>
<comment type="cofactor">
    <cofactor evidence="1 10">
        <name>FAD</name>
        <dbReference type="ChEBI" id="CHEBI:57692"/>
    </cofactor>
</comment>
<dbReference type="GO" id="GO:0005741">
    <property type="term" value="C:mitochondrial outer membrane"/>
    <property type="evidence" value="ECO:0007669"/>
    <property type="project" value="UniProtKB-SubCell"/>
</dbReference>
<feature type="binding site" evidence="10">
    <location>
        <position position="289"/>
    </location>
    <ligand>
        <name>FAD</name>
        <dbReference type="ChEBI" id="CHEBI:57692"/>
    </ligand>
</feature>
<evidence type="ECO:0000259" key="12">
    <source>
        <dbReference type="PROSITE" id="PS51384"/>
    </source>
</evidence>
<keyword evidence="9" id="KW-0472">Membrane</keyword>
<dbReference type="InterPro" id="IPR017938">
    <property type="entry name" value="Riboflavin_synthase-like_b-brl"/>
</dbReference>
<evidence type="ECO:0000256" key="1">
    <source>
        <dbReference type="ARBA" id="ARBA00001974"/>
    </source>
</evidence>
<evidence type="ECO:0000256" key="3">
    <source>
        <dbReference type="ARBA" id="ARBA00006105"/>
    </source>
</evidence>
<feature type="region of interest" description="Disordered" evidence="11">
    <location>
        <begin position="468"/>
        <end position="488"/>
    </location>
</feature>
<feature type="binding site" evidence="10">
    <location>
        <position position="281"/>
    </location>
    <ligand>
        <name>FAD</name>
        <dbReference type="ChEBI" id="CHEBI:57692"/>
    </ligand>
</feature>
<dbReference type="PROSITE" id="PS51384">
    <property type="entry name" value="FAD_FR"/>
    <property type="match status" value="1"/>
</dbReference>
<evidence type="ECO:0000256" key="5">
    <source>
        <dbReference type="ARBA" id="ARBA00022787"/>
    </source>
</evidence>
<feature type="domain" description="FAD-binding FR-type" evidence="12">
    <location>
        <begin position="174"/>
        <end position="313"/>
    </location>
</feature>
<keyword evidence="6 10" id="KW-0274">FAD</keyword>
<proteinExistence type="inferred from homology"/>